<evidence type="ECO:0000256" key="7">
    <source>
        <dbReference type="PIRSR" id="PIRSR037217-2"/>
    </source>
</evidence>
<dbReference type="HOGENOM" id="CLU_021802_11_0_1"/>
<dbReference type="PIRSF" id="PIRSF037217">
    <property type="entry name" value="Carboxypeptidase_S"/>
    <property type="match status" value="1"/>
</dbReference>
<comment type="similarity">
    <text evidence="1">Belongs to the peptidase M20A family.</text>
</comment>
<dbReference type="SUPFAM" id="SSF55031">
    <property type="entry name" value="Bacterial exopeptidase dimerisation domain"/>
    <property type="match status" value="1"/>
</dbReference>
<reference evidence="10" key="1">
    <citation type="journal article" date="2014" name="Proc. Natl. Acad. Sci. U.S.A.">
        <title>Extensive sampling of basidiomycete genomes demonstrates inadequacy of the white-rot/brown-rot paradigm for wood decay fungi.</title>
        <authorList>
            <person name="Riley R."/>
            <person name="Salamov A.A."/>
            <person name="Brown D.W."/>
            <person name="Nagy L.G."/>
            <person name="Floudas D."/>
            <person name="Held B.W."/>
            <person name="Levasseur A."/>
            <person name="Lombard V."/>
            <person name="Morin E."/>
            <person name="Otillar R."/>
            <person name="Lindquist E.A."/>
            <person name="Sun H."/>
            <person name="LaButti K.M."/>
            <person name="Schmutz J."/>
            <person name="Jabbour D."/>
            <person name="Luo H."/>
            <person name="Baker S.E."/>
            <person name="Pisabarro A.G."/>
            <person name="Walton J.D."/>
            <person name="Blanchette R.A."/>
            <person name="Henrissat B."/>
            <person name="Martin F."/>
            <person name="Cullen D."/>
            <person name="Hibbett D.S."/>
            <person name="Grigoriev I.V."/>
        </authorList>
    </citation>
    <scope>NUCLEOTIDE SEQUENCE [LARGE SCALE GENOMIC DNA]</scope>
    <source>
        <strain evidence="10">FD-172 SS1</strain>
    </source>
</reference>
<protein>
    <submittedName>
        <fullName evidence="9">Uncharacterized protein</fullName>
    </submittedName>
</protein>
<dbReference type="InterPro" id="IPR017141">
    <property type="entry name" value="Pept_M20_carboxypep"/>
</dbReference>
<feature type="active site" description="Proton acceptor" evidence="6">
    <location>
        <position position="239"/>
    </location>
</feature>
<dbReference type="EMBL" id="KL198032">
    <property type="protein sequence ID" value="KDQ15509.1"/>
    <property type="molecule type" value="Genomic_DNA"/>
</dbReference>
<evidence type="ECO:0000256" key="6">
    <source>
        <dbReference type="PIRSR" id="PIRSR037217-1"/>
    </source>
</evidence>
<feature type="active site" evidence="6">
    <location>
        <position position="172"/>
    </location>
</feature>
<keyword evidence="4" id="KW-0378">Hydrolase</keyword>
<dbReference type="FunFam" id="3.40.630.10:FF:000027">
    <property type="entry name" value="N-fatty-acyl-amino acid synthase/hydrolase PM20D1"/>
    <property type="match status" value="1"/>
</dbReference>
<evidence type="ECO:0000256" key="4">
    <source>
        <dbReference type="ARBA" id="ARBA00022801"/>
    </source>
</evidence>
<feature type="binding site" evidence="7">
    <location>
        <position position="553"/>
    </location>
    <ligand>
        <name>Zn(2+)</name>
        <dbReference type="ChEBI" id="CHEBI:29105"/>
        <label>1</label>
    </ligand>
</feature>
<keyword evidence="10" id="KW-1185">Reference proteome</keyword>
<sequence>MEKATSKHAPAVPPPSPSQSWRTSPHIGRAFTVILLVGLALTPLKLLDFHPARVVSEDHGICAQETPLVPSTHSALFQALGELYDTPQFKETAAEKLGGAVRVPTESFDDMTAVGTDSRWDVFGDLHHYLRVAFPRVHETLEITAVNTYGLTYRWQGSDASLKPILLVAHQDVVPVDQATVSEWLHAPFSGDYDGKWIWGRGSADNKNGLIGILSSIENLIERGFKPRRPIVLAFGFDEEIHGLHGAAEIAAHLLREYGKDSFAILVDEGTGYSQENGAFFAKPAVAEKGYLDLTISISTAGGHSSVPPPHTSIGILALVITHLESRPYPSRLIRDSPAYETIQCIAAHAGELPDDLRSDIIRSVTSTRALKRVEQAIFHGSQGDFYRSLFGTTQAVDIIAGGVKVNALPERANVAINHRVASDSSTSAVMSHLTAELKPIAERFNLAFTVLGANITSPHSSAGTLDISDPSHSRLDPSPVTSTKEAAWRLLAGTIRGTHATGRGRASGEELFVAPSLDGANTDTRHYWDLTRNIFRYGHSDRNVDRRNGVIHTVNEAQGADGFVEMIRFFTTLILNADESNEL</sequence>
<evidence type="ECO:0000256" key="2">
    <source>
        <dbReference type="ARBA" id="ARBA00022670"/>
    </source>
</evidence>
<evidence type="ECO:0000256" key="1">
    <source>
        <dbReference type="ARBA" id="ARBA00006247"/>
    </source>
</evidence>
<proteinExistence type="inferred from homology"/>
<dbReference type="GO" id="GO:0004181">
    <property type="term" value="F:metallocarboxypeptidase activity"/>
    <property type="evidence" value="ECO:0007669"/>
    <property type="project" value="InterPro"/>
</dbReference>
<dbReference type="PROSITE" id="PS00758">
    <property type="entry name" value="ARGE_DAPE_CPG2_1"/>
    <property type="match status" value="1"/>
</dbReference>
<dbReference type="GO" id="GO:0000328">
    <property type="term" value="C:fungal-type vacuole lumen"/>
    <property type="evidence" value="ECO:0007669"/>
    <property type="project" value="TreeGrafter"/>
</dbReference>
<keyword evidence="3 7" id="KW-0479">Metal-binding</keyword>
<dbReference type="Pfam" id="PF01546">
    <property type="entry name" value="Peptidase_M20"/>
    <property type="match status" value="1"/>
</dbReference>
<dbReference type="InParanoid" id="A0A067MIY9"/>
<feature type="binding site" evidence="7">
    <location>
        <position position="268"/>
    </location>
    <ligand>
        <name>Zn(2+)</name>
        <dbReference type="ChEBI" id="CHEBI:29105"/>
        <label>2</label>
    </ligand>
</feature>
<feature type="binding site" evidence="7">
    <location>
        <position position="205"/>
    </location>
    <ligand>
        <name>Zn(2+)</name>
        <dbReference type="ChEBI" id="CHEBI:29105"/>
        <label>2</label>
    </ligand>
</feature>
<evidence type="ECO:0000256" key="5">
    <source>
        <dbReference type="ARBA" id="ARBA00022833"/>
    </source>
</evidence>
<feature type="binding site" evidence="7">
    <location>
        <position position="240"/>
    </location>
    <ligand>
        <name>Zn(2+)</name>
        <dbReference type="ChEBI" id="CHEBI:29105"/>
        <label>1</label>
    </ligand>
</feature>
<organism evidence="9 10">
    <name type="scientific">Botryobasidium botryosum (strain FD-172 SS1)</name>
    <dbReference type="NCBI Taxonomy" id="930990"/>
    <lineage>
        <taxon>Eukaryota</taxon>
        <taxon>Fungi</taxon>
        <taxon>Dikarya</taxon>
        <taxon>Basidiomycota</taxon>
        <taxon>Agaricomycotina</taxon>
        <taxon>Agaricomycetes</taxon>
        <taxon>Cantharellales</taxon>
        <taxon>Botryobasidiaceae</taxon>
        <taxon>Botryobasidium</taxon>
    </lineage>
</organism>
<gene>
    <name evidence="9" type="ORF">BOTBODRAFT_187320</name>
</gene>
<feature type="region of interest" description="Disordered" evidence="8">
    <location>
        <begin position="1"/>
        <end position="23"/>
    </location>
</feature>
<dbReference type="Gene3D" id="3.30.70.360">
    <property type="match status" value="1"/>
</dbReference>
<evidence type="ECO:0000256" key="8">
    <source>
        <dbReference type="SAM" id="MobiDB-lite"/>
    </source>
</evidence>
<dbReference type="STRING" id="930990.A0A067MIY9"/>
<accession>A0A067MIY9</accession>
<dbReference type="AlphaFoldDB" id="A0A067MIY9"/>
<dbReference type="CDD" id="cd05674">
    <property type="entry name" value="M20_yscS"/>
    <property type="match status" value="1"/>
</dbReference>
<feature type="binding site" evidence="7">
    <location>
        <position position="170"/>
    </location>
    <ligand>
        <name>Zn(2+)</name>
        <dbReference type="ChEBI" id="CHEBI:29105"/>
        <label>2</label>
    </ligand>
</feature>
<dbReference type="InterPro" id="IPR001261">
    <property type="entry name" value="ArgE/DapE_CS"/>
</dbReference>
<dbReference type="GO" id="GO:0046872">
    <property type="term" value="F:metal ion binding"/>
    <property type="evidence" value="ECO:0007669"/>
    <property type="project" value="UniProtKB-KW"/>
</dbReference>
<dbReference type="Proteomes" id="UP000027195">
    <property type="component" value="Unassembled WGS sequence"/>
</dbReference>
<evidence type="ECO:0000256" key="3">
    <source>
        <dbReference type="ARBA" id="ARBA00022723"/>
    </source>
</evidence>
<dbReference type="PANTHER" id="PTHR45962">
    <property type="entry name" value="N-FATTY-ACYL-AMINO ACID SYNTHASE/HYDROLASE PM20D1"/>
    <property type="match status" value="1"/>
</dbReference>
<dbReference type="PANTHER" id="PTHR45962:SF1">
    <property type="entry name" value="N-FATTY-ACYL-AMINO ACID SYNTHASE_HYDROLASE PM20D1"/>
    <property type="match status" value="1"/>
</dbReference>
<dbReference type="InterPro" id="IPR002933">
    <property type="entry name" value="Peptidase_M20"/>
</dbReference>
<keyword evidence="2" id="KW-0645">Protease</keyword>
<feature type="binding site" evidence="7">
    <location>
        <position position="205"/>
    </location>
    <ligand>
        <name>Zn(2+)</name>
        <dbReference type="ChEBI" id="CHEBI:29105"/>
        <label>1</label>
    </ligand>
</feature>
<evidence type="ECO:0000313" key="10">
    <source>
        <dbReference type="Proteomes" id="UP000027195"/>
    </source>
</evidence>
<dbReference type="SUPFAM" id="SSF53187">
    <property type="entry name" value="Zn-dependent exopeptidases"/>
    <property type="match status" value="1"/>
</dbReference>
<dbReference type="Gene3D" id="3.40.630.10">
    <property type="entry name" value="Zn peptidases"/>
    <property type="match status" value="1"/>
</dbReference>
<dbReference type="InterPro" id="IPR047177">
    <property type="entry name" value="Pept_M20A"/>
</dbReference>
<keyword evidence="5 7" id="KW-0862">Zinc</keyword>
<dbReference type="InterPro" id="IPR036264">
    <property type="entry name" value="Bact_exopeptidase_dim_dom"/>
</dbReference>
<feature type="region of interest" description="Disordered" evidence="8">
    <location>
        <begin position="461"/>
        <end position="481"/>
    </location>
</feature>
<name>A0A067MIY9_BOTB1</name>
<dbReference type="OrthoDB" id="3064516at2759"/>
<dbReference type="FunCoup" id="A0A067MIY9">
    <property type="interactions" value="9"/>
</dbReference>
<dbReference type="GO" id="GO:0051603">
    <property type="term" value="P:proteolysis involved in protein catabolic process"/>
    <property type="evidence" value="ECO:0007669"/>
    <property type="project" value="TreeGrafter"/>
</dbReference>
<evidence type="ECO:0000313" key="9">
    <source>
        <dbReference type="EMBL" id="KDQ15509.1"/>
    </source>
</evidence>